<evidence type="ECO:0000256" key="2">
    <source>
        <dbReference type="ARBA" id="ARBA00011322"/>
    </source>
</evidence>
<keyword evidence="6 7" id="KW-0269">Exonuclease</keyword>
<dbReference type="GO" id="GO:0004519">
    <property type="term" value="F:endonuclease activity"/>
    <property type="evidence" value="ECO:0007669"/>
    <property type="project" value="UniProtKB-KW"/>
</dbReference>
<evidence type="ECO:0000256" key="4">
    <source>
        <dbReference type="ARBA" id="ARBA00022722"/>
    </source>
</evidence>
<feature type="domain" description="Calcineurin-like phosphoesterase" evidence="8">
    <location>
        <begin position="1"/>
        <end position="245"/>
    </location>
</feature>
<gene>
    <name evidence="7 10" type="primary">sbcD</name>
    <name evidence="10" type="ORF">H0A61_02051</name>
</gene>
<dbReference type="GO" id="GO:0006310">
    <property type="term" value="P:DNA recombination"/>
    <property type="evidence" value="ECO:0007669"/>
    <property type="project" value="UniProtKB-KW"/>
</dbReference>
<dbReference type="GO" id="GO:0006260">
    <property type="term" value="P:DNA replication"/>
    <property type="evidence" value="ECO:0007669"/>
    <property type="project" value="UniProtKB-KW"/>
</dbReference>
<evidence type="ECO:0000256" key="3">
    <source>
        <dbReference type="ARBA" id="ARBA00013365"/>
    </source>
</evidence>
<evidence type="ECO:0000256" key="1">
    <source>
        <dbReference type="ARBA" id="ARBA00010555"/>
    </source>
</evidence>
<proteinExistence type="inferred from homology"/>
<keyword evidence="11" id="KW-1185">Reference proteome</keyword>
<dbReference type="NCBIfam" id="TIGR00619">
    <property type="entry name" value="sbcd"/>
    <property type="match status" value="1"/>
</dbReference>
<dbReference type="SUPFAM" id="SSF56300">
    <property type="entry name" value="Metallo-dependent phosphatases"/>
    <property type="match status" value="1"/>
</dbReference>
<accession>A0A8A0RP45</accession>
<evidence type="ECO:0000259" key="8">
    <source>
        <dbReference type="Pfam" id="PF00149"/>
    </source>
</evidence>
<evidence type="ECO:0000313" key="10">
    <source>
        <dbReference type="EMBL" id="QSQ09672.1"/>
    </source>
</evidence>
<dbReference type="InterPro" id="IPR050535">
    <property type="entry name" value="DNA_Repair-Maintenance_Comp"/>
</dbReference>
<feature type="domain" description="Nuclease SbcCD subunit D C-terminal" evidence="9">
    <location>
        <begin position="297"/>
        <end position="385"/>
    </location>
</feature>
<dbReference type="RefSeq" id="WP_206707017.1">
    <property type="nucleotide sequence ID" value="NZ_CP059066.1"/>
</dbReference>
<name>A0A8A0RP45_9FIRM</name>
<dbReference type="AlphaFoldDB" id="A0A8A0RP45"/>
<evidence type="ECO:0000256" key="7">
    <source>
        <dbReference type="RuleBase" id="RU363069"/>
    </source>
</evidence>
<dbReference type="Pfam" id="PF12320">
    <property type="entry name" value="SbcD_C"/>
    <property type="match status" value="1"/>
</dbReference>
<dbReference type="CDD" id="cd00840">
    <property type="entry name" value="MPP_Mre11_N"/>
    <property type="match status" value="1"/>
</dbReference>
<dbReference type="PANTHER" id="PTHR30337">
    <property type="entry name" value="COMPONENT OF ATP-DEPENDENT DSDNA EXONUCLEASE"/>
    <property type="match status" value="1"/>
</dbReference>
<dbReference type="InterPro" id="IPR041796">
    <property type="entry name" value="Mre11_N"/>
</dbReference>
<protein>
    <recommendedName>
        <fullName evidence="3 7">Nuclease SbcCD subunit D</fullName>
    </recommendedName>
</protein>
<comment type="function">
    <text evidence="7">SbcCD cleaves DNA hairpin structures. These structures can inhibit DNA replication and are intermediates in certain DNA recombination reactions. The complex acts as a 3'-&gt;5' double strand exonuclease that can open hairpins. It also has a 5' single-strand endonuclease activity.</text>
</comment>
<dbReference type="InterPro" id="IPR026843">
    <property type="entry name" value="SbcD_C"/>
</dbReference>
<reference evidence="10" key="1">
    <citation type="submission" date="2020-07" db="EMBL/GenBank/DDBJ databases">
        <title>Koleobacter methoxysyntrophicus gen. nov., sp. nov., a novel anaerobic bacterium isolated from deep subsurface oil field and proposal of Koleobacterales ord. nov. in the phylum Firmicutes.</title>
        <authorList>
            <person name="Sakamoto S."/>
            <person name="Tamaki H."/>
        </authorList>
    </citation>
    <scope>NUCLEOTIDE SEQUENCE</scope>
    <source>
        <strain evidence="10">NRmbB1</strain>
    </source>
</reference>
<dbReference type="InterPro" id="IPR029052">
    <property type="entry name" value="Metallo-depent_PP-like"/>
</dbReference>
<evidence type="ECO:0000256" key="6">
    <source>
        <dbReference type="ARBA" id="ARBA00022839"/>
    </source>
</evidence>
<sequence>MRILHTSDWHLGRSLEGRSRIDEQVEFIEELAGIAEDEGADLVLIAGDVFDAYNPSAEAERLFFHGLELLSKKGQRGVVVIAGNHDSPERLSAAYPLAHHHGIILLGLPNSCAMQGELNGERGIKVLKAGPGWLEVAAGECQHTCVILTLPYPSESRLGELLSDSLDEKVQRESYSRKVGAIFAELSNNFRDDTVNIAVSHLFIKGGKESESERQIQLVGGTCSVDPHALPDKAHYVALGHLHRPQQVNQSPVPAYYSGSPIAYSFSEAGQTKAVFLVDAVPNREVEIKEIHLSSGRPLVRWTAKNGLKDVYKWCEEGRDSNAWIDLEVYTPAVLTQGEIQKIRELRPRVVNIRPVLPQTSEIAGERIKAELPIDQLFRRFYERKTGGHKPDDALVKLFMELLISSDERGSGEGGTVEG</sequence>
<evidence type="ECO:0000259" key="9">
    <source>
        <dbReference type="Pfam" id="PF12320"/>
    </source>
</evidence>
<dbReference type="GO" id="GO:0008408">
    <property type="term" value="F:3'-5' exonuclease activity"/>
    <property type="evidence" value="ECO:0007669"/>
    <property type="project" value="InterPro"/>
</dbReference>
<comment type="subunit">
    <text evidence="2 7">Heterodimer of SbcC and SbcD.</text>
</comment>
<comment type="similarity">
    <text evidence="1 7">Belongs to the SbcD family.</text>
</comment>
<dbReference type="Gene3D" id="3.60.21.10">
    <property type="match status" value="1"/>
</dbReference>
<keyword evidence="5 7" id="KW-0378">Hydrolase</keyword>
<dbReference type="Pfam" id="PF00149">
    <property type="entry name" value="Metallophos"/>
    <property type="match status" value="1"/>
</dbReference>
<evidence type="ECO:0000256" key="5">
    <source>
        <dbReference type="ARBA" id="ARBA00022801"/>
    </source>
</evidence>
<keyword evidence="4 7" id="KW-0540">Nuclease</keyword>
<dbReference type="InterPro" id="IPR004593">
    <property type="entry name" value="SbcD"/>
</dbReference>
<dbReference type="KEGG" id="kme:H0A61_02051"/>
<keyword evidence="7" id="KW-0233">DNA recombination</keyword>
<organism evidence="10 11">
    <name type="scientific">Koleobacter methoxysyntrophicus</name>
    <dbReference type="NCBI Taxonomy" id="2751313"/>
    <lineage>
        <taxon>Bacteria</taxon>
        <taxon>Bacillati</taxon>
        <taxon>Bacillota</taxon>
        <taxon>Clostridia</taxon>
        <taxon>Koleobacterales</taxon>
        <taxon>Koleobacteraceae</taxon>
        <taxon>Koleobacter</taxon>
    </lineage>
</organism>
<keyword evidence="7" id="KW-0255">Endonuclease</keyword>
<dbReference type="EMBL" id="CP059066">
    <property type="protein sequence ID" value="QSQ09672.1"/>
    <property type="molecule type" value="Genomic_DNA"/>
</dbReference>
<dbReference type="InterPro" id="IPR004843">
    <property type="entry name" value="Calcineurin-like_PHP"/>
</dbReference>
<evidence type="ECO:0000313" key="11">
    <source>
        <dbReference type="Proteomes" id="UP000662904"/>
    </source>
</evidence>
<dbReference type="PANTHER" id="PTHR30337:SF0">
    <property type="entry name" value="NUCLEASE SBCCD SUBUNIT D"/>
    <property type="match status" value="1"/>
</dbReference>
<keyword evidence="7" id="KW-0235">DNA replication</keyword>
<dbReference type="Proteomes" id="UP000662904">
    <property type="component" value="Chromosome"/>
</dbReference>